<dbReference type="PANTHER" id="PTHR47485">
    <property type="entry name" value="THYLAKOID LUMENAL 17.4 KDA PROTEIN, CHLOROPLASTIC"/>
    <property type="match status" value="1"/>
</dbReference>
<evidence type="ECO:0000256" key="2">
    <source>
        <dbReference type="SAM" id="MobiDB-lite"/>
    </source>
</evidence>
<organism evidence="3 4">
    <name type="scientific">Cymbomonas tetramitiformis</name>
    <dbReference type="NCBI Taxonomy" id="36881"/>
    <lineage>
        <taxon>Eukaryota</taxon>
        <taxon>Viridiplantae</taxon>
        <taxon>Chlorophyta</taxon>
        <taxon>Pyramimonadophyceae</taxon>
        <taxon>Pyramimonadales</taxon>
        <taxon>Pyramimonadaceae</taxon>
        <taxon>Cymbomonas</taxon>
    </lineage>
</organism>
<reference evidence="3 4" key="1">
    <citation type="journal article" date="2015" name="Genome Biol. Evol.">
        <title>Comparative Genomics of a Bacterivorous Green Alga Reveals Evolutionary Causalities and Consequences of Phago-Mixotrophic Mode of Nutrition.</title>
        <authorList>
            <person name="Burns J.A."/>
            <person name="Paasch A."/>
            <person name="Narechania A."/>
            <person name="Kim E."/>
        </authorList>
    </citation>
    <scope>NUCLEOTIDE SEQUENCE [LARGE SCALE GENOMIC DNA]</scope>
    <source>
        <strain evidence="3 4">PLY_AMNH</strain>
    </source>
</reference>
<sequence>MAMSCKIPLACAVQSAKLSSAKQLKGARPSAPRANQPSKSIVCHGDAEQDRKKERSAYFCGLCAAVGMFSSAPAWSAMKLPPLDTDPAHCERAFIGNTIGQANAVSDKVLDMRQCNFDGKDLSTTTLSGGLMNESTYRGTNMQEVVMSKAYAVGSDFSGADFTNAVVDRVFFAGANLSNAKFINAVITGTDFEGANLEGADFEDALIGNEDVKRICGNPTVLEDMRDIIGCR</sequence>
<feature type="region of interest" description="Disordered" evidence="2">
    <location>
        <begin position="23"/>
        <end position="47"/>
    </location>
</feature>
<evidence type="ECO:0000313" key="4">
    <source>
        <dbReference type="Proteomes" id="UP001190700"/>
    </source>
</evidence>
<dbReference type="EMBL" id="LGRX02031131">
    <property type="protein sequence ID" value="KAK3245002.1"/>
    <property type="molecule type" value="Genomic_DNA"/>
</dbReference>
<dbReference type="Gene3D" id="2.160.20.80">
    <property type="entry name" value="E3 ubiquitin-protein ligase SopA"/>
    <property type="match status" value="1"/>
</dbReference>
<dbReference type="AlphaFoldDB" id="A0AAE0EYN1"/>
<keyword evidence="4" id="KW-1185">Reference proteome</keyword>
<gene>
    <name evidence="3" type="ORF">CYMTET_45408</name>
</gene>
<evidence type="ECO:0000256" key="1">
    <source>
        <dbReference type="ARBA" id="ARBA00022737"/>
    </source>
</evidence>
<accession>A0AAE0EYN1</accession>
<dbReference type="Proteomes" id="UP001190700">
    <property type="component" value="Unassembled WGS sequence"/>
</dbReference>
<proteinExistence type="predicted"/>
<comment type="caution">
    <text evidence="3">The sequence shown here is derived from an EMBL/GenBank/DDBJ whole genome shotgun (WGS) entry which is preliminary data.</text>
</comment>
<name>A0AAE0EYN1_9CHLO</name>
<protein>
    <submittedName>
        <fullName evidence="3">Thylakoid lumenal 17.4 kDa protein</fullName>
    </submittedName>
</protein>
<keyword evidence="1" id="KW-0677">Repeat</keyword>
<dbReference type="InterPro" id="IPR001646">
    <property type="entry name" value="5peptide_repeat"/>
</dbReference>
<dbReference type="Pfam" id="PF00805">
    <property type="entry name" value="Pentapeptide"/>
    <property type="match status" value="2"/>
</dbReference>
<evidence type="ECO:0000313" key="3">
    <source>
        <dbReference type="EMBL" id="KAK3245002.1"/>
    </source>
</evidence>
<dbReference type="PANTHER" id="PTHR47485:SF1">
    <property type="entry name" value="THYLAKOID LUMENAL 17.4 KDA PROTEIN, CHLOROPLASTIC"/>
    <property type="match status" value="1"/>
</dbReference>
<dbReference type="SUPFAM" id="SSF141571">
    <property type="entry name" value="Pentapeptide repeat-like"/>
    <property type="match status" value="1"/>
</dbReference>